<evidence type="ECO:0000313" key="1">
    <source>
        <dbReference type="Proteomes" id="UP000492821"/>
    </source>
</evidence>
<dbReference type="AlphaFoldDB" id="A0A7E5A1Z4"/>
<reference evidence="1" key="1">
    <citation type="journal article" date="2013" name="Genetics">
        <title>The draft genome and transcriptome of Panagrellus redivivus are shaped by the harsh demands of a free-living lifestyle.</title>
        <authorList>
            <person name="Srinivasan J."/>
            <person name="Dillman A.R."/>
            <person name="Macchietto M.G."/>
            <person name="Heikkinen L."/>
            <person name="Lakso M."/>
            <person name="Fracchia K.M."/>
            <person name="Antoshechkin I."/>
            <person name="Mortazavi A."/>
            <person name="Wong G."/>
            <person name="Sternberg P.W."/>
        </authorList>
    </citation>
    <scope>NUCLEOTIDE SEQUENCE [LARGE SCALE GENOMIC DNA]</scope>
    <source>
        <strain evidence="1">MT8872</strain>
    </source>
</reference>
<organism evidence="1 2">
    <name type="scientific">Panagrellus redivivus</name>
    <name type="common">Microworm</name>
    <dbReference type="NCBI Taxonomy" id="6233"/>
    <lineage>
        <taxon>Eukaryota</taxon>
        <taxon>Metazoa</taxon>
        <taxon>Ecdysozoa</taxon>
        <taxon>Nematoda</taxon>
        <taxon>Chromadorea</taxon>
        <taxon>Rhabditida</taxon>
        <taxon>Tylenchina</taxon>
        <taxon>Panagrolaimomorpha</taxon>
        <taxon>Panagrolaimoidea</taxon>
        <taxon>Panagrolaimidae</taxon>
        <taxon>Panagrellus</taxon>
    </lineage>
</organism>
<name>A0A7E5A1Z4_PANRE</name>
<keyword evidence="1" id="KW-1185">Reference proteome</keyword>
<protein>
    <submittedName>
        <fullName evidence="2">F-box domain-containing protein</fullName>
    </submittedName>
</protein>
<dbReference type="WBParaSite" id="Pan_g9805.t1">
    <property type="protein sequence ID" value="Pan_g9805.t1"/>
    <property type="gene ID" value="Pan_g9805"/>
</dbReference>
<dbReference type="Proteomes" id="UP000492821">
    <property type="component" value="Unassembled WGS sequence"/>
</dbReference>
<accession>A0A7E5A1Z4</accession>
<proteinExistence type="predicted"/>
<reference evidence="2" key="2">
    <citation type="submission" date="2020-10" db="UniProtKB">
        <authorList>
            <consortium name="WormBaseParasite"/>
        </authorList>
    </citation>
    <scope>IDENTIFICATION</scope>
</reference>
<sequence>MTTLKTHLLFEALDIAFEKMNRLRAPRGRRAKPDFWGFGPKETCAFAISSSHAYRMLAYTVKNFATCVDEDPGRLCIGVFNEKLNVSVISFSQECHIDVLMGLAGNHCTNIVDKFDRADNDFTEPFYYSLADNQVLCTDTIDRDAKAFRAYIKGRDVIPSVKCNLYSDDYYHCLQDVKDTVINKLTVAQVFPPVTASTFDALANLRVVNLEFTDERSFNAAGVYFDIFYKSKPKLKYMKSFHFHNPITVSVALQMLQRYDIDKMQLTNVCFEKMRSPFEEYITELRKTVDTIWKTIDGCKRNKHRHVECRFANQIELVHQPQGYDVVSRLNEVLPDFNTITAPSDVVKCLFKTKGKKKLFVVLRFGLIV</sequence>
<evidence type="ECO:0000313" key="2">
    <source>
        <dbReference type="WBParaSite" id="Pan_g9805.t1"/>
    </source>
</evidence>